<evidence type="ECO:0000313" key="2">
    <source>
        <dbReference type="EMBL" id="KAF2090245.1"/>
    </source>
</evidence>
<dbReference type="PANTHER" id="PTHR12459">
    <property type="entry name" value="TRANSMEMBRANE PROTEIN 135-RELATED"/>
    <property type="match status" value="1"/>
</dbReference>
<feature type="transmembrane region" description="Helical" evidence="1">
    <location>
        <begin position="362"/>
        <end position="383"/>
    </location>
</feature>
<dbReference type="InterPro" id="IPR026749">
    <property type="entry name" value="Tmem135"/>
</dbReference>
<evidence type="ECO:0000256" key="1">
    <source>
        <dbReference type="SAM" id="Phobius"/>
    </source>
</evidence>
<feature type="transmembrane region" description="Helical" evidence="1">
    <location>
        <begin position="403"/>
        <end position="424"/>
    </location>
</feature>
<reference evidence="2" key="1">
    <citation type="journal article" date="2020" name="Stud. Mycol.">
        <title>101 Dothideomycetes genomes: a test case for predicting lifestyles and emergence of pathogens.</title>
        <authorList>
            <person name="Haridas S."/>
            <person name="Albert R."/>
            <person name="Binder M."/>
            <person name="Bloem J."/>
            <person name="Labutti K."/>
            <person name="Salamov A."/>
            <person name="Andreopoulos B."/>
            <person name="Baker S."/>
            <person name="Barry K."/>
            <person name="Bills G."/>
            <person name="Bluhm B."/>
            <person name="Cannon C."/>
            <person name="Castanera R."/>
            <person name="Culley D."/>
            <person name="Daum C."/>
            <person name="Ezra D."/>
            <person name="Gonzalez J."/>
            <person name="Henrissat B."/>
            <person name="Kuo A."/>
            <person name="Liang C."/>
            <person name="Lipzen A."/>
            <person name="Lutzoni F."/>
            <person name="Magnuson J."/>
            <person name="Mondo S."/>
            <person name="Nolan M."/>
            <person name="Ohm R."/>
            <person name="Pangilinan J."/>
            <person name="Park H.-J."/>
            <person name="Ramirez L."/>
            <person name="Alfaro M."/>
            <person name="Sun H."/>
            <person name="Tritt A."/>
            <person name="Yoshinaga Y."/>
            <person name="Zwiers L.-H."/>
            <person name="Turgeon B."/>
            <person name="Goodwin S."/>
            <person name="Spatafora J."/>
            <person name="Crous P."/>
            <person name="Grigoriev I."/>
        </authorList>
    </citation>
    <scope>NUCLEOTIDE SEQUENCE</scope>
    <source>
        <strain evidence="2">CBS 121410</strain>
    </source>
</reference>
<keyword evidence="1" id="KW-1133">Transmembrane helix</keyword>
<evidence type="ECO:0008006" key="4">
    <source>
        <dbReference type="Google" id="ProtNLM"/>
    </source>
</evidence>
<dbReference type="AlphaFoldDB" id="A0A9P4HW38"/>
<comment type="caution">
    <text evidence="2">The sequence shown here is derived from an EMBL/GenBank/DDBJ whole genome shotgun (WGS) entry which is preliminary data.</text>
</comment>
<evidence type="ECO:0000313" key="3">
    <source>
        <dbReference type="Proteomes" id="UP000799776"/>
    </source>
</evidence>
<keyword evidence="1" id="KW-0472">Membrane</keyword>
<feature type="transmembrane region" description="Helical" evidence="1">
    <location>
        <begin position="104"/>
        <end position="121"/>
    </location>
</feature>
<organism evidence="2 3">
    <name type="scientific">Saccharata proteae CBS 121410</name>
    <dbReference type="NCBI Taxonomy" id="1314787"/>
    <lineage>
        <taxon>Eukaryota</taxon>
        <taxon>Fungi</taxon>
        <taxon>Dikarya</taxon>
        <taxon>Ascomycota</taxon>
        <taxon>Pezizomycotina</taxon>
        <taxon>Dothideomycetes</taxon>
        <taxon>Dothideomycetes incertae sedis</taxon>
        <taxon>Botryosphaeriales</taxon>
        <taxon>Saccharataceae</taxon>
        <taxon>Saccharata</taxon>
    </lineage>
</organism>
<accession>A0A9P4HW38</accession>
<name>A0A9P4HW38_9PEZI</name>
<gene>
    <name evidence="2" type="ORF">K490DRAFT_54644</name>
</gene>
<protein>
    <recommendedName>
        <fullName evidence="4">Integral membrane protein</fullName>
    </recommendedName>
</protein>
<feature type="transmembrane region" description="Helical" evidence="1">
    <location>
        <begin position="211"/>
        <end position="231"/>
    </location>
</feature>
<keyword evidence="3" id="KW-1185">Reference proteome</keyword>
<proteinExistence type="predicted"/>
<dbReference type="PANTHER" id="PTHR12459:SF15">
    <property type="entry name" value="TRANSMEMBRANE PROTEIN 135"/>
    <property type="match status" value="1"/>
</dbReference>
<keyword evidence="1" id="KW-0812">Transmembrane</keyword>
<dbReference type="Proteomes" id="UP000799776">
    <property type="component" value="Unassembled WGS sequence"/>
</dbReference>
<dbReference type="EMBL" id="ML978713">
    <property type="protein sequence ID" value="KAF2090245.1"/>
    <property type="molecule type" value="Genomic_DNA"/>
</dbReference>
<dbReference type="OrthoDB" id="4021778at2759"/>
<sequence>MGYSRSITPPAKAYLLVYLSNTGPRVLSLLVAALRDSKSRRDAPLRLWFILRQAAAWDRLPAVCAVLVAGSTILQRPLHIISAMLINRLRGRHSPVDTKMLNRMVRFVAALVAAALAFQLLNHRPSEPLKTHAQLQQSIPSDADVERQAQEMRIPRLPPQPMSSEPLLQSAGPLAGRSIDLTLFAVVRALDVLISPLISSHPSRFKDAISTFTPPFLFWLSSATIMHAWFYSPYRLPRTYNAWISSAANLDSRLLSALRHARYGTFVYGKDTGLAPLLTSMCKDHNWPEIWGDPAKTIPVPCEMVHQGCGPSCEKHALWRFYNGWLFAAKMYIPLQLLVELKRLHRSAPTRKQQLSAALRALVDASRNSAFLAAFVALFYYGVCLSRTRLGPRLFSTKTVTPQMWDSGLCVAAGCALCGWSVLLEKARRRTEIVFFVLPRALAVWFPRRYLRENRWREHVAFAVSVAVVFAAVQERPERVRGVFGRVLGDVLKTG</sequence>